<gene>
    <name evidence="2" type="ORF">C438_02807</name>
</gene>
<dbReference type="EMBL" id="AOLP01000002">
    <property type="protein sequence ID" value="EMA08014.1"/>
    <property type="molecule type" value="Genomic_DNA"/>
</dbReference>
<protein>
    <submittedName>
        <fullName evidence="2">Iron dependent repressor</fullName>
    </submittedName>
</protein>
<sequence>MSSDYPTGSATSHFPGLSEIKRSNARYLFAISVLSTGSAERVTTGEVQKYLDVTPASVTEMLAKLDERGFVDYEKYRGVRLTDNSEELASRIAWRFCVVTSFFDSVLDTALEDRTAFDIGFTLPEKGVYRLQERVNTPCLETCPESRRSDAACLV</sequence>
<dbReference type="InterPro" id="IPR022689">
    <property type="entry name" value="Iron_dep_repressor"/>
</dbReference>
<dbReference type="AlphaFoldDB" id="M0JJ85"/>
<reference evidence="2 3" key="1">
    <citation type="journal article" date="2014" name="PLoS Genet.">
        <title>Phylogenetically driven sequencing of extremely halophilic archaea reveals strategies for static and dynamic osmo-response.</title>
        <authorList>
            <person name="Becker E.A."/>
            <person name="Seitzer P.M."/>
            <person name="Tritt A."/>
            <person name="Larsen D."/>
            <person name="Krusor M."/>
            <person name="Yao A.I."/>
            <person name="Wu D."/>
            <person name="Madern D."/>
            <person name="Eisen J.A."/>
            <person name="Darling A.E."/>
            <person name="Facciotti M.T."/>
        </authorList>
    </citation>
    <scope>NUCLEOTIDE SEQUENCE [LARGE SCALE GENOMIC DNA]</scope>
    <source>
        <strain evidence="2 3">ATCC 35960</strain>
    </source>
</reference>
<dbReference type="PROSITE" id="PS50944">
    <property type="entry name" value="HTH_DTXR"/>
    <property type="match status" value="1"/>
</dbReference>
<dbReference type="Pfam" id="PF01325">
    <property type="entry name" value="Fe_dep_repress"/>
    <property type="match status" value="1"/>
</dbReference>
<dbReference type="InterPro" id="IPR022687">
    <property type="entry name" value="HTH_DTXR"/>
</dbReference>
<dbReference type="PATRIC" id="fig|662478.6.peg.520"/>
<comment type="caution">
    <text evidence="2">The sequence shown here is derived from an EMBL/GenBank/DDBJ whole genome shotgun (WGS) entry which is preliminary data.</text>
</comment>
<dbReference type="GO" id="GO:0046914">
    <property type="term" value="F:transition metal ion binding"/>
    <property type="evidence" value="ECO:0007669"/>
    <property type="project" value="InterPro"/>
</dbReference>
<organism evidence="2 3">
    <name type="scientific">Haloferax denitrificans ATCC 35960</name>
    <dbReference type="NCBI Taxonomy" id="662478"/>
    <lineage>
        <taxon>Archaea</taxon>
        <taxon>Methanobacteriati</taxon>
        <taxon>Methanobacteriota</taxon>
        <taxon>Stenosarchaea group</taxon>
        <taxon>Halobacteria</taxon>
        <taxon>Halobacteriales</taxon>
        <taxon>Haloferacaceae</taxon>
        <taxon>Haloferax</taxon>
    </lineage>
</organism>
<dbReference type="RefSeq" id="WP_004967709.1">
    <property type="nucleotide sequence ID" value="NZ_AOLP01000002.1"/>
</dbReference>
<dbReference type="GO" id="GO:0003700">
    <property type="term" value="F:DNA-binding transcription factor activity"/>
    <property type="evidence" value="ECO:0007669"/>
    <property type="project" value="InterPro"/>
</dbReference>
<dbReference type="PANTHER" id="PTHR33238">
    <property type="entry name" value="IRON (METAL) DEPENDENT REPRESSOR, DTXR FAMILY"/>
    <property type="match status" value="1"/>
</dbReference>
<dbReference type="SMART" id="SM00529">
    <property type="entry name" value="HTH_DTXR"/>
    <property type="match status" value="1"/>
</dbReference>
<dbReference type="GO" id="GO:0003677">
    <property type="term" value="F:DNA binding"/>
    <property type="evidence" value="ECO:0007669"/>
    <property type="project" value="InterPro"/>
</dbReference>
<dbReference type="InterPro" id="IPR036390">
    <property type="entry name" value="WH_DNA-bd_sf"/>
</dbReference>
<dbReference type="InterPro" id="IPR036388">
    <property type="entry name" value="WH-like_DNA-bd_sf"/>
</dbReference>
<dbReference type="SUPFAM" id="SSF46785">
    <property type="entry name" value="Winged helix' DNA-binding domain"/>
    <property type="match status" value="1"/>
</dbReference>
<evidence type="ECO:0000313" key="2">
    <source>
        <dbReference type="EMBL" id="EMA08014.1"/>
    </source>
</evidence>
<dbReference type="Proteomes" id="UP000011553">
    <property type="component" value="Unassembled WGS sequence"/>
</dbReference>
<evidence type="ECO:0000313" key="3">
    <source>
        <dbReference type="Proteomes" id="UP000011553"/>
    </source>
</evidence>
<keyword evidence="3" id="KW-1185">Reference proteome</keyword>
<dbReference type="PANTHER" id="PTHR33238:SF7">
    <property type="entry name" value="IRON-DEPENDENT TRANSCRIPTIONAL REGULATOR"/>
    <property type="match status" value="1"/>
</dbReference>
<dbReference type="InterPro" id="IPR050536">
    <property type="entry name" value="DtxR_MntR_Metal-Reg"/>
</dbReference>
<dbReference type="Gene3D" id="1.10.10.10">
    <property type="entry name" value="Winged helix-like DNA-binding domain superfamily/Winged helix DNA-binding domain"/>
    <property type="match status" value="1"/>
</dbReference>
<evidence type="ECO:0000259" key="1">
    <source>
        <dbReference type="PROSITE" id="PS50944"/>
    </source>
</evidence>
<accession>M0JJ85</accession>
<name>M0JJ85_9EURY</name>
<feature type="domain" description="HTH dtxR-type" evidence="1">
    <location>
        <begin position="27"/>
        <end position="82"/>
    </location>
</feature>
<proteinExistence type="predicted"/>